<sequence>MQQKNRLQTIVGLWTLILFLWSGILSAAPQLIHFWNKSNESNRAMIDHSAWQTLLDRYLDAKHPSGINRFDYANLKANDKRQLKGYLNSLMKRDPRTYSKAEQKAYWINLYNALTVHLIVNRYPVKSIKKIGWFGPWDKKLVTIKGQKLSLNNIEHGILRPIWRDNRIHYAVNCASLGCPNLAEKAYTAANTEKLLEAGAKAYVNHRRGVQFKNGKLLVSSIYHWYKVDFGGRGLIRHLLRYADADLAKRLRDYRGSIEHDYDWRLNKF</sequence>
<accession>A0A0A6RSK1</accession>
<dbReference type="EMBL" id="JSZA02000184">
    <property type="protein sequence ID" value="KHD06846.1"/>
    <property type="molecule type" value="Genomic_DNA"/>
</dbReference>
<dbReference type="PANTHER" id="PTHR46361">
    <property type="entry name" value="ELECTRON CARRIER/ PROTEIN DISULFIDE OXIDOREDUCTASE"/>
    <property type="match status" value="1"/>
</dbReference>
<dbReference type="InterPro" id="IPR006869">
    <property type="entry name" value="DUF547"/>
</dbReference>
<gene>
    <name evidence="2" type="ORF">PN36_28450</name>
</gene>
<organism evidence="2 3">
    <name type="scientific">Candidatus Thiomargarita nelsonii</name>
    <dbReference type="NCBI Taxonomy" id="1003181"/>
    <lineage>
        <taxon>Bacteria</taxon>
        <taxon>Pseudomonadati</taxon>
        <taxon>Pseudomonadota</taxon>
        <taxon>Gammaproteobacteria</taxon>
        <taxon>Thiotrichales</taxon>
        <taxon>Thiotrichaceae</taxon>
        <taxon>Thiomargarita</taxon>
    </lineage>
</organism>
<evidence type="ECO:0000313" key="2">
    <source>
        <dbReference type="EMBL" id="KHD06846.1"/>
    </source>
</evidence>
<keyword evidence="3" id="KW-1185">Reference proteome</keyword>
<name>A0A0A6RSK1_9GAMM</name>
<dbReference type="PANTHER" id="PTHR46361:SF3">
    <property type="entry name" value="ELECTRON CARRIER_ PROTEIN DISULFIDE OXIDOREDUCTASE"/>
    <property type="match status" value="1"/>
</dbReference>
<dbReference type="Proteomes" id="UP000030428">
    <property type="component" value="Unassembled WGS sequence"/>
</dbReference>
<dbReference type="Pfam" id="PF04784">
    <property type="entry name" value="DUF547"/>
    <property type="match status" value="1"/>
</dbReference>
<evidence type="ECO:0000313" key="3">
    <source>
        <dbReference type="Proteomes" id="UP000030428"/>
    </source>
</evidence>
<proteinExistence type="predicted"/>
<evidence type="ECO:0000259" key="1">
    <source>
        <dbReference type="Pfam" id="PF04784"/>
    </source>
</evidence>
<feature type="domain" description="DUF547" evidence="1">
    <location>
        <begin position="96"/>
        <end position="204"/>
    </location>
</feature>
<comment type="caution">
    <text evidence="2">The sequence shown here is derived from an EMBL/GenBank/DDBJ whole genome shotgun (WGS) entry which is preliminary data.</text>
</comment>
<protein>
    <recommendedName>
        <fullName evidence="1">DUF547 domain-containing protein</fullName>
    </recommendedName>
</protein>
<reference evidence="2 3" key="1">
    <citation type="journal article" date="2016" name="Front. Microbiol.">
        <title>Single-Cell (Meta-)Genomics of a Dimorphic Candidatus Thiomargarita nelsonii Reveals Genomic Plasticity.</title>
        <authorList>
            <person name="Flood B.E."/>
            <person name="Fliss P."/>
            <person name="Jones D.S."/>
            <person name="Dick G.J."/>
            <person name="Jain S."/>
            <person name="Kaster A.K."/>
            <person name="Winkel M."/>
            <person name="Mussmann M."/>
            <person name="Bailey J."/>
        </authorList>
    </citation>
    <scope>NUCLEOTIDE SEQUENCE [LARGE SCALE GENOMIC DNA]</scope>
    <source>
        <strain evidence="2">Hydrate Ridge</strain>
    </source>
</reference>
<dbReference type="AlphaFoldDB" id="A0A0A6RSK1"/>